<dbReference type="AlphaFoldDB" id="A0A399RFE5"/>
<proteinExistence type="inferred from homology"/>
<evidence type="ECO:0008006" key="5">
    <source>
        <dbReference type="Google" id="ProtNLM"/>
    </source>
</evidence>
<dbReference type="GO" id="GO:0005975">
    <property type="term" value="P:carbohydrate metabolic process"/>
    <property type="evidence" value="ECO:0007669"/>
    <property type="project" value="InterPro"/>
</dbReference>
<organism evidence="3 4">
    <name type="scientific">Henriciella mobilis</name>
    <dbReference type="NCBI Taxonomy" id="2305467"/>
    <lineage>
        <taxon>Bacteria</taxon>
        <taxon>Pseudomonadati</taxon>
        <taxon>Pseudomonadota</taxon>
        <taxon>Alphaproteobacteria</taxon>
        <taxon>Hyphomonadales</taxon>
        <taxon>Hyphomonadaceae</taxon>
        <taxon>Henriciella</taxon>
    </lineage>
</organism>
<keyword evidence="4" id="KW-1185">Reference proteome</keyword>
<evidence type="ECO:0000256" key="2">
    <source>
        <dbReference type="ARBA" id="ARBA00023235"/>
    </source>
</evidence>
<evidence type="ECO:0000313" key="3">
    <source>
        <dbReference type="EMBL" id="RIJ30300.1"/>
    </source>
</evidence>
<accession>A0A399RFE5</accession>
<dbReference type="GO" id="GO:0016853">
    <property type="term" value="F:isomerase activity"/>
    <property type="evidence" value="ECO:0007669"/>
    <property type="project" value="UniProtKB-KW"/>
</dbReference>
<dbReference type="PANTHER" id="PTHR15108">
    <property type="entry name" value="N-ACYLGLUCOSAMINE-2-EPIMERASE"/>
    <property type="match status" value="1"/>
</dbReference>
<keyword evidence="2" id="KW-0413">Isomerase</keyword>
<comment type="similarity">
    <text evidence="1">Belongs to the N-acylglucosamine 2-epimerase family.</text>
</comment>
<evidence type="ECO:0000256" key="1">
    <source>
        <dbReference type="ARBA" id="ARBA00008558"/>
    </source>
</evidence>
<sequence length="379" mass="42197">MTSSALKRRAREARDWMIESCFPLWGKEGSAGHGLFREALDMTHRPVEADSTRVRVQARQTYLFCLAQDYGWDRDRADRLVQMGVNALKGACLRSDGLAGRILATDGSGLTDARADLYDTAFVLYALANAARRGQEAALPAAHAILKSVDTMLADTAHGGYAEMLPRGSQRLQNPHMHLLEACHALHAAEPEGAHLKRASAIVDLFASKMLDTDTHTLGEYFRPDWSAETGEAHDVVEPGHQFEWVWLLQRHAALTGEDLNPAMVHLYDFGLRTLDEEGRAFTGAKRDGSVCDHSRRTWMQTEALKAHLAMLELDRDDEAHDRRAVQCFDVLMDEYLTPEGGWIDKFDEDGHVATESMPASTGYHVVLAFDELIRITGV</sequence>
<dbReference type="InterPro" id="IPR008928">
    <property type="entry name" value="6-hairpin_glycosidase_sf"/>
</dbReference>
<reference evidence="3 4" key="1">
    <citation type="submission" date="2018-08" db="EMBL/GenBank/DDBJ databases">
        <title>Henriciella mobilis sp. nov., isolated from seawater.</title>
        <authorList>
            <person name="Cheng H."/>
            <person name="Wu Y.-H."/>
            <person name="Xu X.-W."/>
            <person name="Guo L.-L."/>
        </authorList>
    </citation>
    <scope>NUCLEOTIDE SEQUENCE [LARGE SCALE GENOMIC DNA]</scope>
    <source>
        <strain evidence="3 4">JN25</strain>
    </source>
</reference>
<dbReference type="Proteomes" id="UP000266385">
    <property type="component" value="Unassembled WGS sequence"/>
</dbReference>
<dbReference type="SUPFAM" id="SSF48208">
    <property type="entry name" value="Six-hairpin glycosidases"/>
    <property type="match status" value="1"/>
</dbReference>
<dbReference type="EMBL" id="QWFX01000006">
    <property type="protein sequence ID" value="RIJ30300.1"/>
    <property type="molecule type" value="Genomic_DNA"/>
</dbReference>
<dbReference type="Gene3D" id="1.50.10.10">
    <property type="match status" value="1"/>
</dbReference>
<evidence type="ECO:0000313" key="4">
    <source>
        <dbReference type="Proteomes" id="UP000266385"/>
    </source>
</evidence>
<dbReference type="Pfam" id="PF07221">
    <property type="entry name" value="GlcNAc_2-epim"/>
    <property type="match status" value="1"/>
</dbReference>
<dbReference type="InterPro" id="IPR012341">
    <property type="entry name" value="6hp_glycosidase-like_sf"/>
</dbReference>
<dbReference type="RefSeq" id="WP_119375620.1">
    <property type="nucleotide sequence ID" value="NZ_QWFX01000006.1"/>
</dbReference>
<protein>
    <recommendedName>
        <fullName evidence="5">N-acylglucosamine 2-epimerase</fullName>
    </recommendedName>
</protein>
<dbReference type="OrthoDB" id="9806359at2"/>
<dbReference type="InterPro" id="IPR010819">
    <property type="entry name" value="AGE/CE"/>
</dbReference>
<comment type="caution">
    <text evidence="3">The sequence shown here is derived from an EMBL/GenBank/DDBJ whole genome shotgun (WGS) entry which is preliminary data.</text>
</comment>
<name>A0A399RFE5_9PROT</name>
<gene>
    <name evidence="3" type="ORF">D1223_06555</name>
</gene>